<dbReference type="AlphaFoldDB" id="A0A2M7SBB8"/>
<name>A0A2M7SBB8_9BACT</name>
<dbReference type="SUPFAM" id="SSF52402">
    <property type="entry name" value="Adenine nucleotide alpha hydrolases-like"/>
    <property type="match status" value="1"/>
</dbReference>
<dbReference type="PANTHER" id="PTHR11922:SF2">
    <property type="entry name" value="GMP SYNTHASE [GLUTAMINE-HYDROLYZING]"/>
    <property type="match status" value="1"/>
</dbReference>
<dbReference type="Gene3D" id="3.40.50.620">
    <property type="entry name" value="HUPs"/>
    <property type="match status" value="1"/>
</dbReference>
<dbReference type="Pfam" id="PF02540">
    <property type="entry name" value="NAD_synthase"/>
    <property type="match status" value="1"/>
</dbReference>
<keyword evidence="7 10" id="KW-0658">Purine biosynthesis</keyword>
<dbReference type="InterPro" id="IPR001674">
    <property type="entry name" value="GMP_synth_C"/>
</dbReference>
<dbReference type="PANTHER" id="PTHR11922">
    <property type="entry name" value="GMP SYNTHASE-RELATED"/>
    <property type="match status" value="1"/>
</dbReference>
<dbReference type="SUPFAM" id="SSF54810">
    <property type="entry name" value="GMP synthetase C-terminal dimerisation domain"/>
    <property type="match status" value="1"/>
</dbReference>
<dbReference type="InterPro" id="IPR022310">
    <property type="entry name" value="NAD/GMP_synthase"/>
</dbReference>
<dbReference type="CDD" id="cd01997">
    <property type="entry name" value="GMP_synthase_C"/>
    <property type="match status" value="1"/>
</dbReference>
<feature type="binding site" evidence="10">
    <location>
        <begin position="31"/>
        <end position="37"/>
    </location>
    <ligand>
        <name>ATP</name>
        <dbReference type="ChEBI" id="CHEBI:30616"/>
    </ligand>
</feature>
<evidence type="ECO:0000313" key="12">
    <source>
        <dbReference type="EMBL" id="PIZ16791.1"/>
    </source>
</evidence>
<dbReference type="GO" id="GO:0005829">
    <property type="term" value="C:cytosol"/>
    <property type="evidence" value="ECO:0007669"/>
    <property type="project" value="TreeGrafter"/>
</dbReference>
<reference evidence="13" key="1">
    <citation type="submission" date="2017-09" db="EMBL/GenBank/DDBJ databases">
        <title>Depth-based differentiation of microbial function through sediment-hosted aquifers and enrichment of novel symbionts in the deep terrestrial subsurface.</title>
        <authorList>
            <person name="Probst A.J."/>
            <person name="Ladd B."/>
            <person name="Jarett J.K."/>
            <person name="Geller-Mcgrath D.E."/>
            <person name="Sieber C.M.K."/>
            <person name="Emerson J.B."/>
            <person name="Anantharaman K."/>
            <person name="Thomas B.C."/>
            <person name="Malmstrom R."/>
            <person name="Stieglmeier M."/>
            <person name="Klingl A."/>
            <person name="Woyke T."/>
            <person name="Ryan C.M."/>
            <person name="Banfield J.F."/>
        </authorList>
    </citation>
    <scope>NUCLEOTIDE SEQUENCE [LARGE SCALE GENOMIC DNA]</scope>
</reference>
<keyword evidence="4" id="KW-0436">Ligase</keyword>
<dbReference type="InterPro" id="IPR014729">
    <property type="entry name" value="Rossmann-like_a/b/a_fold"/>
</dbReference>
<evidence type="ECO:0000256" key="3">
    <source>
        <dbReference type="ARBA" id="ARBA00012746"/>
    </source>
</evidence>
<evidence type="ECO:0000256" key="1">
    <source>
        <dbReference type="ARBA" id="ARBA00002332"/>
    </source>
</evidence>
<evidence type="ECO:0000313" key="13">
    <source>
        <dbReference type="Proteomes" id="UP000229307"/>
    </source>
</evidence>
<comment type="pathway">
    <text evidence="2">Purine metabolism; GMP biosynthesis; GMP from XMP (L-Gln route): step 1/1.</text>
</comment>
<comment type="caution">
    <text evidence="12">The sequence shown here is derived from an EMBL/GenBank/DDBJ whole genome shotgun (WGS) entry which is preliminary data.</text>
</comment>
<evidence type="ECO:0000256" key="6">
    <source>
        <dbReference type="ARBA" id="ARBA00022749"/>
    </source>
</evidence>
<evidence type="ECO:0000256" key="10">
    <source>
        <dbReference type="PROSITE-ProRule" id="PRU00886"/>
    </source>
</evidence>
<keyword evidence="5 10" id="KW-0547">Nucleotide-binding</keyword>
<dbReference type="Proteomes" id="UP000229307">
    <property type="component" value="Unassembled WGS sequence"/>
</dbReference>
<dbReference type="EMBL" id="PFMR01000166">
    <property type="protein sequence ID" value="PIZ16791.1"/>
    <property type="molecule type" value="Genomic_DNA"/>
</dbReference>
<dbReference type="GO" id="GO:0005524">
    <property type="term" value="F:ATP binding"/>
    <property type="evidence" value="ECO:0007669"/>
    <property type="project" value="UniProtKB-UniRule"/>
</dbReference>
<dbReference type="GO" id="GO:0003921">
    <property type="term" value="F:GMP synthase activity"/>
    <property type="evidence" value="ECO:0007669"/>
    <property type="project" value="InterPro"/>
</dbReference>
<dbReference type="EC" id="6.3.5.2" evidence="3"/>
<proteinExistence type="predicted"/>
<organism evidence="12 13">
    <name type="scientific">Candidatus Desantisbacteria bacterium CG_4_10_14_0_8_um_filter_48_22</name>
    <dbReference type="NCBI Taxonomy" id="1974543"/>
    <lineage>
        <taxon>Bacteria</taxon>
        <taxon>Candidatus Desantisiibacteriota</taxon>
    </lineage>
</organism>
<sequence length="314" mass="34604">MGLKNVKAYIGKRIKEIKSGVGNKRALVATSGGVDSVTCAVLAHKAIGSRAVILFIDDGLMRQDEGRKVKKDLARLGVNVKILNVRADFFRALKGIEDPEIKRKAFRDTFYKTLGRAVRISKASFMIQGTIAADIMETKAGIKTQHNILQQIGISPRKYGLTILEPIKDLYKFEVRMVARALGVQPEYSERMPFPGPGLATRVIGEVTPERVETLRKATVIVEEEIKKAGIKPFQAFAVLLKDRATGVINGKRTFGQIVVVRSVDSRDAITAGVTRIPFSALEKMQKRITGSVPDVTKVLFDVTPKPPSTIEYI</sequence>
<gene>
    <name evidence="12" type="ORF">COY52_06005</name>
</gene>
<evidence type="ECO:0000256" key="8">
    <source>
        <dbReference type="ARBA" id="ARBA00022840"/>
    </source>
</evidence>
<evidence type="ECO:0000259" key="11">
    <source>
        <dbReference type="PROSITE" id="PS51553"/>
    </source>
</evidence>
<evidence type="ECO:0000256" key="5">
    <source>
        <dbReference type="ARBA" id="ARBA00022741"/>
    </source>
</evidence>
<dbReference type="PROSITE" id="PS51553">
    <property type="entry name" value="GMPS_ATP_PPASE"/>
    <property type="match status" value="1"/>
</dbReference>
<dbReference type="UniPathway" id="UPA00189">
    <property type="reaction ID" value="UER00296"/>
</dbReference>
<keyword evidence="8 10" id="KW-0067">ATP-binding</keyword>
<evidence type="ECO:0000256" key="7">
    <source>
        <dbReference type="ARBA" id="ARBA00022755"/>
    </source>
</evidence>
<keyword evidence="6 10" id="KW-0332">GMP biosynthesis</keyword>
<protein>
    <recommendedName>
        <fullName evidence="3">GMP synthase (glutamine-hydrolyzing)</fullName>
        <ecNumber evidence="3">6.3.5.2</ecNumber>
    </recommendedName>
</protein>
<dbReference type="InterPro" id="IPR025777">
    <property type="entry name" value="GMPS_ATP_PPase_dom"/>
</dbReference>
<feature type="domain" description="GMPS ATP-PPase" evidence="11">
    <location>
        <begin position="4"/>
        <end position="191"/>
    </location>
</feature>
<evidence type="ECO:0000256" key="9">
    <source>
        <dbReference type="ARBA" id="ARBA00022962"/>
    </source>
</evidence>
<dbReference type="Pfam" id="PF00958">
    <property type="entry name" value="GMP_synt_C"/>
    <property type="match status" value="1"/>
</dbReference>
<evidence type="ECO:0000256" key="2">
    <source>
        <dbReference type="ARBA" id="ARBA00005153"/>
    </source>
</evidence>
<evidence type="ECO:0000256" key="4">
    <source>
        <dbReference type="ARBA" id="ARBA00022598"/>
    </source>
</evidence>
<keyword evidence="9" id="KW-0315">Glutamine amidotransferase</keyword>
<comment type="function">
    <text evidence="1">Catalyzes the synthesis of GMP from XMP.</text>
</comment>
<dbReference type="Gene3D" id="3.30.300.10">
    <property type="match status" value="1"/>
</dbReference>
<accession>A0A2M7SBB8</accession>